<dbReference type="GO" id="GO:0016746">
    <property type="term" value="F:acyltransferase activity"/>
    <property type="evidence" value="ECO:0007669"/>
    <property type="project" value="UniProtKB-KW"/>
</dbReference>
<protein>
    <submittedName>
        <fullName evidence="7">Lysophospholipid acyltransferase family protein</fullName>
    </submittedName>
</protein>
<accession>A0A5S5MEZ8</accession>
<proteinExistence type="predicted"/>
<keyword evidence="3" id="KW-0997">Cell inner membrane</keyword>
<evidence type="ECO:0000256" key="1">
    <source>
        <dbReference type="ARBA" id="ARBA00004533"/>
    </source>
</evidence>
<organism evidence="7 8">
    <name type="scientific">Desulfobotulus mexicanus</name>
    <dbReference type="NCBI Taxonomy" id="2586642"/>
    <lineage>
        <taxon>Bacteria</taxon>
        <taxon>Pseudomonadati</taxon>
        <taxon>Thermodesulfobacteriota</taxon>
        <taxon>Desulfobacteria</taxon>
        <taxon>Desulfobacterales</taxon>
        <taxon>Desulfobacteraceae</taxon>
        <taxon>Desulfobotulus</taxon>
    </lineage>
</organism>
<dbReference type="InterPro" id="IPR004960">
    <property type="entry name" value="LipA_acyltrans"/>
</dbReference>
<keyword evidence="6 7" id="KW-0012">Acyltransferase</keyword>
<evidence type="ECO:0000256" key="6">
    <source>
        <dbReference type="ARBA" id="ARBA00023315"/>
    </source>
</evidence>
<keyword evidence="2" id="KW-1003">Cell membrane</keyword>
<evidence type="ECO:0000313" key="8">
    <source>
        <dbReference type="Proteomes" id="UP000321899"/>
    </source>
</evidence>
<dbReference type="EMBL" id="VDMB01000013">
    <property type="protein sequence ID" value="TYT74258.1"/>
    <property type="molecule type" value="Genomic_DNA"/>
</dbReference>
<dbReference type="GO" id="GO:0009247">
    <property type="term" value="P:glycolipid biosynthetic process"/>
    <property type="evidence" value="ECO:0007669"/>
    <property type="project" value="UniProtKB-ARBA"/>
</dbReference>
<keyword evidence="8" id="KW-1185">Reference proteome</keyword>
<reference evidence="7 8" key="1">
    <citation type="submission" date="2019-06" db="EMBL/GenBank/DDBJ databases">
        <title>Desulfobotulus mexicanus sp. nov., a novel sulfate-reducing bacterium isolated from the sediment of an alkaline crater lake in Mexico.</title>
        <authorList>
            <person name="Hirschler-Rea A."/>
        </authorList>
    </citation>
    <scope>NUCLEOTIDE SEQUENCE [LARGE SCALE GENOMIC DNA]</scope>
    <source>
        <strain evidence="7 8">PAR22N</strain>
    </source>
</reference>
<comment type="subcellular location">
    <subcellularLocation>
        <location evidence="1">Cell inner membrane</location>
    </subcellularLocation>
</comment>
<dbReference type="PANTHER" id="PTHR30606:SF10">
    <property type="entry name" value="PHOSPHATIDYLINOSITOL MANNOSIDE ACYLTRANSFERASE"/>
    <property type="match status" value="1"/>
</dbReference>
<dbReference type="Proteomes" id="UP000321899">
    <property type="component" value="Unassembled WGS sequence"/>
</dbReference>
<dbReference type="AlphaFoldDB" id="A0A5S5MEZ8"/>
<dbReference type="GO" id="GO:0005886">
    <property type="term" value="C:plasma membrane"/>
    <property type="evidence" value="ECO:0007669"/>
    <property type="project" value="UniProtKB-SubCell"/>
</dbReference>
<keyword evidence="4 7" id="KW-0808">Transferase</keyword>
<dbReference type="Pfam" id="PF03279">
    <property type="entry name" value="Lip_A_acyltrans"/>
    <property type="match status" value="1"/>
</dbReference>
<gene>
    <name evidence="7" type="ORF">FIM25_10840</name>
</gene>
<keyword evidence="5" id="KW-0472">Membrane</keyword>
<comment type="caution">
    <text evidence="7">The sequence shown here is derived from an EMBL/GenBank/DDBJ whole genome shotgun (WGS) entry which is preliminary data.</text>
</comment>
<dbReference type="RefSeq" id="WP_139449159.1">
    <property type="nucleotide sequence ID" value="NZ_VDMB01000013.1"/>
</dbReference>
<evidence type="ECO:0000256" key="2">
    <source>
        <dbReference type="ARBA" id="ARBA00022475"/>
    </source>
</evidence>
<dbReference type="CDD" id="cd07984">
    <property type="entry name" value="LPLAT_LABLAT-like"/>
    <property type="match status" value="1"/>
</dbReference>
<dbReference type="OrthoDB" id="9803456at2"/>
<dbReference type="PANTHER" id="PTHR30606">
    <property type="entry name" value="LIPID A BIOSYNTHESIS LAUROYL ACYLTRANSFERASE"/>
    <property type="match status" value="1"/>
</dbReference>
<evidence type="ECO:0000256" key="4">
    <source>
        <dbReference type="ARBA" id="ARBA00022679"/>
    </source>
</evidence>
<dbReference type="PIRSF" id="PIRSF026649">
    <property type="entry name" value="MsbB"/>
    <property type="match status" value="1"/>
</dbReference>
<evidence type="ECO:0000256" key="5">
    <source>
        <dbReference type="ARBA" id="ARBA00023136"/>
    </source>
</evidence>
<evidence type="ECO:0000313" key="7">
    <source>
        <dbReference type="EMBL" id="TYT74258.1"/>
    </source>
</evidence>
<name>A0A5S5MEZ8_9BACT</name>
<sequence>MRFQDKIIYTIIYGFMWTLGGLPKSWRVGIAHAIARIWYRLDRRHRLLAEKNLAMVFPEKSEKEIRSLTFNVFKHWGEMFFEIGWGLHLDARNIYDYLEPEGLENLSRAYRKKKGVILITGHIGTWEILPACLERIKLPNNTIYRTMDFKPLDAFFLRARTRLGANMIPLRNSVQKIHDRLNMGESIAIFIDQNANTKNGTLIDFMGCEAYASKGPALLSLATEAAVVPALIAREGEKYKMIFYPEIPLVRTGNPEKDIRINTQRYNNAIEVMVRRYPEQWLWVHDRWKTRKPAVTETQEIPQSQNNHQ</sequence>
<evidence type="ECO:0000256" key="3">
    <source>
        <dbReference type="ARBA" id="ARBA00022519"/>
    </source>
</evidence>